<name>A0A409XKS3_PSICY</name>
<dbReference type="EMBL" id="NHYD01001366">
    <property type="protein sequence ID" value="PPQ91347.1"/>
    <property type="molecule type" value="Genomic_DNA"/>
</dbReference>
<reference evidence="2 3" key="1">
    <citation type="journal article" date="2018" name="Evol. Lett.">
        <title>Horizontal gene cluster transfer increased hallucinogenic mushroom diversity.</title>
        <authorList>
            <person name="Reynolds H.T."/>
            <person name="Vijayakumar V."/>
            <person name="Gluck-Thaler E."/>
            <person name="Korotkin H.B."/>
            <person name="Matheny P.B."/>
            <person name="Slot J.C."/>
        </authorList>
    </citation>
    <scope>NUCLEOTIDE SEQUENCE [LARGE SCALE GENOMIC DNA]</scope>
    <source>
        <strain evidence="2 3">2631</strain>
    </source>
</reference>
<organism evidence="2 3">
    <name type="scientific">Psilocybe cyanescens</name>
    <dbReference type="NCBI Taxonomy" id="93625"/>
    <lineage>
        <taxon>Eukaryota</taxon>
        <taxon>Fungi</taxon>
        <taxon>Dikarya</taxon>
        <taxon>Basidiomycota</taxon>
        <taxon>Agaricomycotina</taxon>
        <taxon>Agaricomycetes</taxon>
        <taxon>Agaricomycetidae</taxon>
        <taxon>Agaricales</taxon>
        <taxon>Agaricineae</taxon>
        <taxon>Strophariaceae</taxon>
        <taxon>Psilocybe</taxon>
    </lineage>
</organism>
<sequence>MTGGMNAAMRTRTSLELEGPLEDLKIRVRHLEAECVRLSEEVEDMRRHGASVVQNHGRRRGARERNVNVGVVGNADSARQDSEEGLARQSRQSHQHEDDEGREERQRT</sequence>
<accession>A0A409XKS3</accession>
<comment type="caution">
    <text evidence="2">The sequence shown here is derived from an EMBL/GenBank/DDBJ whole genome shotgun (WGS) entry which is preliminary data.</text>
</comment>
<dbReference type="InParanoid" id="A0A409XKS3"/>
<protein>
    <submittedName>
        <fullName evidence="2">Uncharacterized protein</fullName>
    </submittedName>
</protein>
<evidence type="ECO:0000256" key="1">
    <source>
        <dbReference type="SAM" id="MobiDB-lite"/>
    </source>
</evidence>
<proteinExistence type="predicted"/>
<evidence type="ECO:0000313" key="2">
    <source>
        <dbReference type="EMBL" id="PPQ91347.1"/>
    </source>
</evidence>
<feature type="region of interest" description="Disordered" evidence="1">
    <location>
        <begin position="43"/>
        <end position="108"/>
    </location>
</feature>
<gene>
    <name evidence="2" type="ORF">CVT25_005374</name>
</gene>
<dbReference type="AlphaFoldDB" id="A0A409XKS3"/>
<evidence type="ECO:0000313" key="3">
    <source>
        <dbReference type="Proteomes" id="UP000283269"/>
    </source>
</evidence>
<keyword evidence="3" id="KW-1185">Reference proteome</keyword>
<feature type="compositionally biased region" description="Basic and acidic residues" evidence="1">
    <location>
        <begin position="94"/>
        <end position="108"/>
    </location>
</feature>
<dbReference type="Proteomes" id="UP000283269">
    <property type="component" value="Unassembled WGS sequence"/>
</dbReference>